<gene>
    <name evidence="1" type="ORF">CJ231_12755</name>
</gene>
<organism evidence="1 2">
    <name type="scientific">Hoylesella buccalis</name>
    <dbReference type="NCBI Taxonomy" id="28127"/>
    <lineage>
        <taxon>Bacteria</taxon>
        <taxon>Pseudomonadati</taxon>
        <taxon>Bacteroidota</taxon>
        <taxon>Bacteroidia</taxon>
        <taxon>Bacteroidales</taxon>
        <taxon>Prevotellaceae</taxon>
        <taxon>Hoylesella</taxon>
    </lineage>
</organism>
<dbReference type="RefSeq" id="WP_102698270.1">
    <property type="nucleotide sequence ID" value="NZ_PNGJ01000016.1"/>
</dbReference>
<name>A0A2N6QMW0_9BACT</name>
<accession>A0A2N6QMW0</accession>
<protein>
    <submittedName>
        <fullName evidence="1">Uncharacterized protein</fullName>
    </submittedName>
</protein>
<reference evidence="1 2" key="1">
    <citation type="submission" date="2017-09" db="EMBL/GenBank/DDBJ databases">
        <title>Bacterial strain isolated from the female urinary microbiota.</title>
        <authorList>
            <person name="Thomas-White K."/>
            <person name="Kumar N."/>
            <person name="Forster S."/>
            <person name="Putonti C."/>
            <person name="Lawley T."/>
            <person name="Wolfe A.J."/>
        </authorList>
    </citation>
    <scope>NUCLEOTIDE SEQUENCE [LARGE SCALE GENOMIC DNA]</scope>
    <source>
        <strain evidence="1 2">UMB0536</strain>
    </source>
</reference>
<evidence type="ECO:0000313" key="1">
    <source>
        <dbReference type="EMBL" id="PMC22707.1"/>
    </source>
</evidence>
<dbReference type="AlphaFoldDB" id="A0A2N6QMW0"/>
<proteinExistence type="predicted"/>
<dbReference type="EMBL" id="PNGJ01000016">
    <property type="protein sequence ID" value="PMC22707.1"/>
    <property type="molecule type" value="Genomic_DNA"/>
</dbReference>
<sequence length="109" mass="12918">MPKVERVIHPTTWIREIHVGQLKITNVSLDKRHSFVNMISDYNRSWGAIVGKFIHYSYNSYGCRLAIYAVSSEERKQELNKETDEGKWKEKLPIDFYGKKEWEAESEHD</sequence>
<dbReference type="Proteomes" id="UP000235564">
    <property type="component" value="Unassembled WGS sequence"/>
</dbReference>
<comment type="caution">
    <text evidence="1">The sequence shown here is derived from an EMBL/GenBank/DDBJ whole genome shotgun (WGS) entry which is preliminary data.</text>
</comment>
<dbReference type="OrthoDB" id="1076817at2"/>
<evidence type="ECO:0000313" key="2">
    <source>
        <dbReference type="Proteomes" id="UP000235564"/>
    </source>
</evidence>